<gene>
    <name evidence="6" type="ORF">SAMN02745912_00616</name>
</gene>
<dbReference type="SUPFAM" id="SSF52788">
    <property type="entry name" value="Phosphotyrosine protein phosphatases I"/>
    <property type="match status" value="1"/>
</dbReference>
<dbReference type="Proteomes" id="UP000184465">
    <property type="component" value="Unassembled WGS sequence"/>
</dbReference>
<dbReference type="InterPro" id="IPR050438">
    <property type="entry name" value="LMW_PTPase"/>
</dbReference>
<proteinExistence type="inferred from homology"/>
<organism evidence="6 7">
    <name type="scientific">Paramaledivibacter caminithermalis (strain DSM 15212 / CIP 107654 / DViRD3)</name>
    <name type="common">Clostridium caminithermale</name>
    <dbReference type="NCBI Taxonomy" id="1121301"/>
    <lineage>
        <taxon>Bacteria</taxon>
        <taxon>Bacillati</taxon>
        <taxon>Bacillota</taxon>
        <taxon>Clostridia</taxon>
        <taxon>Peptostreptococcales</taxon>
        <taxon>Caminicellaceae</taxon>
        <taxon>Paramaledivibacter</taxon>
    </lineage>
</organism>
<keyword evidence="2" id="KW-0378">Hydrolase</keyword>
<accession>A0A1M6L2I5</accession>
<feature type="domain" description="Phosphotyrosine protein phosphatase I" evidence="5">
    <location>
        <begin position="2"/>
        <end position="150"/>
    </location>
</feature>
<keyword evidence="7" id="KW-1185">Reference proteome</keyword>
<dbReference type="Gene3D" id="3.40.50.2300">
    <property type="match status" value="1"/>
</dbReference>
<dbReference type="PANTHER" id="PTHR11717">
    <property type="entry name" value="LOW MOLECULAR WEIGHT PROTEIN TYROSINE PHOSPHATASE"/>
    <property type="match status" value="1"/>
</dbReference>
<dbReference type="CDD" id="cd16344">
    <property type="entry name" value="LMWPAP"/>
    <property type="match status" value="1"/>
</dbReference>
<evidence type="ECO:0000313" key="7">
    <source>
        <dbReference type="Proteomes" id="UP000184465"/>
    </source>
</evidence>
<dbReference type="PANTHER" id="PTHR11717:SF31">
    <property type="entry name" value="LOW MOLECULAR WEIGHT PROTEIN-TYROSINE-PHOSPHATASE ETP-RELATED"/>
    <property type="match status" value="1"/>
</dbReference>
<evidence type="ECO:0000256" key="4">
    <source>
        <dbReference type="PIRSR" id="PIRSR617867-1"/>
    </source>
</evidence>
<feature type="active site" description="Nucleophile" evidence="4">
    <location>
        <position position="8"/>
    </location>
</feature>
<comment type="similarity">
    <text evidence="1">Belongs to the low molecular weight phosphotyrosine protein phosphatase family.</text>
</comment>
<feature type="active site" evidence="4">
    <location>
        <position position="14"/>
    </location>
</feature>
<dbReference type="EMBL" id="FRAG01000005">
    <property type="protein sequence ID" value="SHJ65376.1"/>
    <property type="molecule type" value="Genomic_DNA"/>
</dbReference>
<evidence type="ECO:0000256" key="1">
    <source>
        <dbReference type="ARBA" id="ARBA00011063"/>
    </source>
</evidence>
<evidence type="ECO:0000313" key="6">
    <source>
        <dbReference type="EMBL" id="SHJ65376.1"/>
    </source>
</evidence>
<name>A0A1M6L2I5_PARC5</name>
<evidence type="ECO:0000256" key="3">
    <source>
        <dbReference type="ARBA" id="ARBA00022912"/>
    </source>
</evidence>
<dbReference type="SMART" id="SM00226">
    <property type="entry name" value="LMWPc"/>
    <property type="match status" value="1"/>
</dbReference>
<dbReference type="InterPro" id="IPR036196">
    <property type="entry name" value="Ptyr_pPase_sf"/>
</dbReference>
<dbReference type="RefSeq" id="WP_073146911.1">
    <property type="nucleotide sequence ID" value="NZ_FRAG01000005.1"/>
</dbReference>
<evidence type="ECO:0000259" key="5">
    <source>
        <dbReference type="SMART" id="SM00226"/>
    </source>
</evidence>
<evidence type="ECO:0000256" key="2">
    <source>
        <dbReference type="ARBA" id="ARBA00022801"/>
    </source>
</evidence>
<dbReference type="GO" id="GO:0004725">
    <property type="term" value="F:protein tyrosine phosphatase activity"/>
    <property type="evidence" value="ECO:0007669"/>
    <property type="project" value="InterPro"/>
</dbReference>
<sequence length="153" mass="17287">MKTILFVCTGNTCRSSMAEAMFKEFIKEVDGHKDIKVLSAGTWAIEGRKASKNAIEALKEKDIDLTSHTSKPLTKEMVEEADVILTMTKNHKMQIINGLPEAKEKVYTLKEFAHGNADVIDISDPYGQDIRIYKACADEIEKALKEIIEKYYK</sequence>
<dbReference type="InterPro" id="IPR017867">
    <property type="entry name" value="Tyr_phospatase_low_mol_wt"/>
</dbReference>
<dbReference type="InterPro" id="IPR023485">
    <property type="entry name" value="Ptyr_pPase"/>
</dbReference>
<dbReference type="Pfam" id="PF01451">
    <property type="entry name" value="LMWPc"/>
    <property type="match status" value="1"/>
</dbReference>
<feature type="active site" description="Proton donor" evidence="4">
    <location>
        <position position="124"/>
    </location>
</feature>
<keyword evidence="3" id="KW-0904">Protein phosphatase</keyword>
<dbReference type="AlphaFoldDB" id="A0A1M6L2I5"/>
<dbReference type="OrthoDB" id="9784339at2"/>
<dbReference type="STRING" id="1121301.SAMN02745912_00616"/>
<protein>
    <submittedName>
        <fullName evidence="6">Protein-tyrosine phosphatase</fullName>
    </submittedName>
</protein>
<dbReference type="PRINTS" id="PR00719">
    <property type="entry name" value="LMWPTPASE"/>
</dbReference>
<reference evidence="6 7" key="1">
    <citation type="submission" date="2016-11" db="EMBL/GenBank/DDBJ databases">
        <authorList>
            <person name="Jaros S."/>
            <person name="Januszkiewicz K."/>
            <person name="Wedrychowicz H."/>
        </authorList>
    </citation>
    <scope>NUCLEOTIDE SEQUENCE [LARGE SCALE GENOMIC DNA]</scope>
    <source>
        <strain evidence="6 7">DSM 15212</strain>
    </source>
</reference>